<reference evidence="2 3" key="1">
    <citation type="submission" date="2016-10" db="EMBL/GenBank/DDBJ databases">
        <authorList>
            <person name="de Groot N.N."/>
        </authorList>
    </citation>
    <scope>NUCLEOTIDE SEQUENCE [LARGE SCALE GENOMIC DNA]</scope>
    <source>
        <strain evidence="2 3">RK1</strain>
    </source>
</reference>
<protein>
    <submittedName>
        <fullName evidence="2">Uncharacterized protein</fullName>
    </submittedName>
</protein>
<dbReference type="OrthoDB" id="1367720at2"/>
<sequence length="152" mass="18679">MKKLLICIAALVFIVGFTFDASAQKRGKGHWSKERKEHVKYHKKREKAFHNYAKHDRPYHRYYEERDRAYKRYAKGKGLRYRDHDNWYYGKRFHHHTEYVYFPKYRTYYDPYRRGYVYRHNRAWVFAPTMPSFLVGLDIGALNVQFMANLPL</sequence>
<keyword evidence="3" id="KW-1185">Reference proteome</keyword>
<evidence type="ECO:0000313" key="2">
    <source>
        <dbReference type="EMBL" id="SFI11648.1"/>
    </source>
</evidence>
<proteinExistence type="predicted"/>
<organism evidence="2 3">
    <name type="scientific">Parapedobacter indicus</name>
    <dbReference type="NCBI Taxonomy" id="1477437"/>
    <lineage>
        <taxon>Bacteria</taxon>
        <taxon>Pseudomonadati</taxon>
        <taxon>Bacteroidota</taxon>
        <taxon>Sphingobacteriia</taxon>
        <taxon>Sphingobacteriales</taxon>
        <taxon>Sphingobacteriaceae</taxon>
        <taxon>Parapedobacter</taxon>
    </lineage>
</organism>
<keyword evidence="1" id="KW-0732">Signal</keyword>
<dbReference type="AlphaFoldDB" id="A0A1I3FK70"/>
<evidence type="ECO:0000313" key="3">
    <source>
        <dbReference type="Proteomes" id="UP000198670"/>
    </source>
</evidence>
<gene>
    <name evidence="2" type="ORF">SAMN05444682_102373</name>
</gene>
<feature type="signal peptide" evidence="1">
    <location>
        <begin position="1"/>
        <end position="23"/>
    </location>
</feature>
<dbReference type="RefSeq" id="WP_090625279.1">
    <property type="nucleotide sequence ID" value="NZ_FOQO01000002.1"/>
</dbReference>
<dbReference type="EMBL" id="FOQO01000002">
    <property type="protein sequence ID" value="SFI11648.1"/>
    <property type="molecule type" value="Genomic_DNA"/>
</dbReference>
<dbReference type="STRING" id="1477437.SAMN05444682_102373"/>
<feature type="chain" id="PRO_5011509953" evidence="1">
    <location>
        <begin position="24"/>
        <end position="152"/>
    </location>
</feature>
<evidence type="ECO:0000256" key="1">
    <source>
        <dbReference type="SAM" id="SignalP"/>
    </source>
</evidence>
<name>A0A1I3FK70_9SPHI</name>
<dbReference type="Proteomes" id="UP000198670">
    <property type="component" value="Unassembled WGS sequence"/>
</dbReference>
<accession>A0A1I3FK70</accession>